<dbReference type="Pfam" id="PF04632">
    <property type="entry name" value="FUSC"/>
    <property type="match status" value="1"/>
</dbReference>
<evidence type="ECO:0000313" key="8">
    <source>
        <dbReference type="EMBL" id="WOO39762.1"/>
    </source>
</evidence>
<dbReference type="GO" id="GO:0022857">
    <property type="term" value="F:transmembrane transporter activity"/>
    <property type="evidence" value="ECO:0007669"/>
    <property type="project" value="InterPro"/>
</dbReference>
<keyword evidence="4 7" id="KW-0812">Transmembrane</keyword>
<dbReference type="RefSeq" id="WP_317831767.1">
    <property type="nucleotide sequence ID" value="NZ_CP136920.1"/>
</dbReference>
<dbReference type="Proteomes" id="UP001304300">
    <property type="component" value="Chromosome"/>
</dbReference>
<feature type="transmembrane region" description="Helical" evidence="7">
    <location>
        <begin position="453"/>
        <end position="471"/>
    </location>
</feature>
<keyword evidence="3" id="KW-1003">Cell membrane</keyword>
<evidence type="ECO:0000256" key="3">
    <source>
        <dbReference type="ARBA" id="ARBA00022475"/>
    </source>
</evidence>
<keyword evidence="2" id="KW-0813">Transport</keyword>
<feature type="transmembrane region" description="Helical" evidence="7">
    <location>
        <begin position="61"/>
        <end position="78"/>
    </location>
</feature>
<dbReference type="AlphaFoldDB" id="A0AAQ3L6W0"/>
<dbReference type="EMBL" id="CP136920">
    <property type="protein sequence ID" value="WOO39762.1"/>
    <property type="molecule type" value="Genomic_DNA"/>
</dbReference>
<dbReference type="InterPro" id="IPR006726">
    <property type="entry name" value="PHBA_efflux_AaeB/fusaric-R"/>
</dbReference>
<feature type="transmembrane region" description="Helical" evidence="7">
    <location>
        <begin position="382"/>
        <end position="399"/>
    </location>
</feature>
<dbReference type="KEGG" id="puo:RZN69_14150"/>
<reference evidence="8 9" key="1">
    <citation type="submission" date="2023-10" db="EMBL/GenBank/DDBJ databases">
        <title>Rubellicoccus peritrichatus gen. nov., sp. nov., isolated from an algae of coral reef tank.</title>
        <authorList>
            <person name="Luo J."/>
        </authorList>
    </citation>
    <scope>NUCLEOTIDE SEQUENCE [LARGE SCALE GENOMIC DNA]</scope>
    <source>
        <strain evidence="8 9">CR14</strain>
    </source>
</reference>
<comment type="subcellular location">
    <subcellularLocation>
        <location evidence="1">Cell membrane</location>
        <topology evidence="1">Multi-pass membrane protein</topology>
    </subcellularLocation>
</comment>
<proteinExistence type="predicted"/>
<feature type="transmembrane region" description="Helical" evidence="7">
    <location>
        <begin position="7"/>
        <end position="30"/>
    </location>
</feature>
<accession>A0AAQ3L6W0</accession>
<dbReference type="GO" id="GO:0005886">
    <property type="term" value="C:plasma membrane"/>
    <property type="evidence" value="ECO:0007669"/>
    <property type="project" value="UniProtKB-SubCell"/>
</dbReference>
<evidence type="ECO:0000256" key="4">
    <source>
        <dbReference type="ARBA" id="ARBA00022692"/>
    </source>
</evidence>
<keyword evidence="9" id="KW-1185">Reference proteome</keyword>
<keyword evidence="6 7" id="KW-0472">Membrane</keyword>
<evidence type="ECO:0000256" key="5">
    <source>
        <dbReference type="ARBA" id="ARBA00022989"/>
    </source>
</evidence>
<name>A0AAQ3L6W0_9BACT</name>
<feature type="transmembrane region" description="Helical" evidence="7">
    <location>
        <begin position="478"/>
        <end position="497"/>
    </location>
</feature>
<feature type="transmembrane region" description="Helical" evidence="7">
    <location>
        <begin position="130"/>
        <end position="155"/>
    </location>
</feature>
<organism evidence="8 9">
    <name type="scientific">Rubellicoccus peritrichatus</name>
    <dbReference type="NCBI Taxonomy" id="3080537"/>
    <lineage>
        <taxon>Bacteria</taxon>
        <taxon>Pseudomonadati</taxon>
        <taxon>Verrucomicrobiota</taxon>
        <taxon>Opitutia</taxon>
        <taxon>Puniceicoccales</taxon>
        <taxon>Cerasicoccaceae</taxon>
        <taxon>Rubellicoccus</taxon>
    </lineage>
</organism>
<keyword evidence="5 7" id="KW-1133">Transmembrane helix</keyword>
<evidence type="ECO:0000313" key="9">
    <source>
        <dbReference type="Proteomes" id="UP001304300"/>
    </source>
</evidence>
<protein>
    <submittedName>
        <fullName evidence="8">FUSC family protein</fullName>
    </submittedName>
</protein>
<evidence type="ECO:0000256" key="7">
    <source>
        <dbReference type="SAM" id="Phobius"/>
    </source>
</evidence>
<evidence type="ECO:0000256" key="2">
    <source>
        <dbReference type="ARBA" id="ARBA00022448"/>
    </source>
</evidence>
<feature type="transmembrane region" description="Helical" evidence="7">
    <location>
        <begin position="428"/>
        <end position="447"/>
    </location>
</feature>
<evidence type="ECO:0000256" key="1">
    <source>
        <dbReference type="ARBA" id="ARBA00004651"/>
    </source>
</evidence>
<sequence length="736" mass="81877">MLLKPKALQWVTACKASLSAVIAIGLAMLFDWDKPYWAAISTMVVTLPYVGAALEKSIMRILATVFGGFFAWFITAAFVQEQSAYLLMFVPLLIFTGYYSAGTWYPYAFLLGGITTVIVCVDSLQDPTNIWSVVYFRVSEISLGILVALAVNAIILPQSAGKALVAKIGDNLKDCAKLLKYGCETYLSDEKSLIDPQVLEDKLTGAISDLRPLILQARKDSQLVAHHQSEFDDIITRMENLLIALAVMRRAAEARFPKNFIREIEPELHNFTNALLSRLEEIGEAFRSSKVPEKADLFPIADAVDQRLEKVRHNGINSNYPIEDTTHLYAILANLNDIRIALDELADVAEHAYSARSKTPANKDTVTYKPDAIIDKRRLKHGIKVAIACVAAIYTWLWLQWPGGLQAVITTSIVIQMSVTASNSKSLLRLVGCLFGATLGAFAIVFVEPYVSSYLAFSIPLFLCFFPFAYVNFGKPAYAYAGFQAFLAFTLMTAVTNEQSVSLAAGVDRFMGILLGVIIAAVIQRLIWPVIPEHELRKDFEHFFDRAGAFLRSYTPVRLSGKAAPDALAILKGKVSPVARDAEIWLNQIAFRGEEQKAKSDARKFALAMQSLSFRMRALEQTFQRDMPAALRDRLAPQIISANDAVIESMDHLSEAFRSGNAPKKTVDFNQSTRDMSRAIHSIFRVERAGLVYSSHEVAGVLGLVRRYRSIINDAMICQDLAQEIDYKVLKRTPFF</sequence>
<feature type="transmembrane region" description="Helical" evidence="7">
    <location>
        <begin position="509"/>
        <end position="528"/>
    </location>
</feature>
<gene>
    <name evidence="8" type="ORF">RZN69_14150</name>
</gene>
<feature type="transmembrane region" description="Helical" evidence="7">
    <location>
        <begin position="84"/>
        <end position="100"/>
    </location>
</feature>
<dbReference type="PANTHER" id="PTHR30509">
    <property type="entry name" value="P-HYDROXYBENZOIC ACID EFFLUX PUMP SUBUNIT-RELATED"/>
    <property type="match status" value="1"/>
</dbReference>
<evidence type="ECO:0000256" key="6">
    <source>
        <dbReference type="ARBA" id="ARBA00023136"/>
    </source>
</evidence>
<dbReference type="PANTHER" id="PTHR30509:SF9">
    <property type="entry name" value="MULTIDRUG RESISTANCE PROTEIN MDTO"/>
    <property type="match status" value="1"/>
</dbReference>